<dbReference type="PANTHER" id="PTHR38834:SF3">
    <property type="entry name" value="SOLUTE-BINDING PROTEIN FAMILY 3_N-TERMINAL DOMAIN-CONTAINING PROTEIN"/>
    <property type="match status" value="1"/>
</dbReference>
<dbReference type="EMBL" id="WFLM01000003">
    <property type="protein sequence ID" value="KAB8038860.1"/>
    <property type="molecule type" value="Genomic_DNA"/>
</dbReference>
<dbReference type="SUPFAM" id="SSF53850">
    <property type="entry name" value="Periplasmic binding protein-like II"/>
    <property type="match status" value="1"/>
</dbReference>
<dbReference type="Proteomes" id="UP000437748">
    <property type="component" value="Unassembled WGS sequence"/>
</dbReference>
<proteinExistence type="predicted"/>
<keyword evidence="3" id="KW-1185">Reference proteome</keyword>
<accession>A0A6N6VSB9</accession>
<comment type="caution">
    <text evidence="2">The sequence shown here is derived from an EMBL/GenBank/DDBJ whole genome shotgun (WGS) entry which is preliminary data.</text>
</comment>
<dbReference type="RefSeq" id="WP_153420257.1">
    <property type="nucleotide sequence ID" value="NZ_WFLM01000003.1"/>
</dbReference>
<evidence type="ECO:0000313" key="2">
    <source>
        <dbReference type="EMBL" id="KAB8038860.1"/>
    </source>
</evidence>
<dbReference type="AlphaFoldDB" id="A0A6N6VSB9"/>
<organism evidence="2 3">
    <name type="scientific">Silvanigrella paludirubra</name>
    <dbReference type="NCBI Taxonomy" id="2499159"/>
    <lineage>
        <taxon>Bacteria</taxon>
        <taxon>Pseudomonadati</taxon>
        <taxon>Bdellovibrionota</taxon>
        <taxon>Oligoflexia</taxon>
        <taxon>Silvanigrellales</taxon>
        <taxon>Silvanigrellaceae</taxon>
        <taxon>Silvanigrella</taxon>
    </lineage>
</organism>
<name>A0A6N6VSB9_9BACT</name>
<feature type="domain" description="Solute-binding protein family 3/N-terminal" evidence="1">
    <location>
        <begin position="31"/>
        <end position="252"/>
    </location>
</feature>
<dbReference type="OrthoDB" id="5297654at2"/>
<dbReference type="SMART" id="SM00062">
    <property type="entry name" value="PBPb"/>
    <property type="match status" value="1"/>
</dbReference>
<reference evidence="2 3" key="1">
    <citation type="submission" date="2019-10" db="EMBL/GenBank/DDBJ databases">
        <title>New species of Slilvanegrellaceae.</title>
        <authorList>
            <person name="Pitt A."/>
            <person name="Hahn M.W."/>
        </authorList>
    </citation>
    <scope>NUCLEOTIDE SEQUENCE [LARGE SCALE GENOMIC DNA]</scope>
    <source>
        <strain evidence="2 3">SP-Ram-0.45-NSY-1</strain>
    </source>
</reference>
<dbReference type="PANTHER" id="PTHR38834">
    <property type="entry name" value="PERIPLASMIC SUBSTRATE BINDING PROTEIN FAMILY 3"/>
    <property type="match status" value="1"/>
</dbReference>
<dbReference type="Pfam" id="PF00497">
    <property type="entry name" value="SBP_bac_3"/>
    <property type="match status" value="1"/>
</dbReference>
<sequence length="254" mass="29857">MNLKYLFLREYSIIFIINFIFFQNICYAKETITILTEEKPPNNFEDSNKKITGISTEIVEEIFNNAKIKYKIEIMPWARAYDTALKSKNIGLYSLARTPDREKSFYWIGPLIKNDWVFFSKKDSKINIKDLEGAKKYQIGVYNQSALANYLLQNGFKANENLDISNEEKYNPTKLEKGRIDLWATGLLVGLYNAKLLNTKFYPIFTIKETQLYLAFSKDTNENLIKQLKDSFNKVKNNEKIINIQKKYGYYKNK</sequence>
<evidence type="ECO:0000313" key="3">
    <source>
        <dbReference type="Proteomes" id="UP000437748"/>
    </source>
</evidence>
<protein>
    <submittedName>
        <fullName evidence="2">Transporter substrate-binding domain-containing protein</fullName>
    </submittedName>
</protein>
<dbReference type="Gene3D" id="3.40.190.10">
    <property type="entry name" value="Periplasmic binding protein-like II"/>
    <property type="match status" value="2"/>
</dbReference>
<dbReference type="InterPro" id="IPR001638">
    <property type="entry name" value="Solute-binding_3/MltF_N"/>
</dbReference>
<evidence type="ECO:0000259" key="1">
    <source>
        <dbReference type="SMART" id="SM00062"/>
    </source>
</evidence>
<gene>
    <name evidence="2" type="ORF">GCL60_08365</name>
</gene>